<organism evidence="1 2">
    <name type="scientific">Manihot esculenta</name>
    <name type="common">Cassava</name>
    <name type="synonym">Jatropha manihot</name>
    <dbReference type="NCBI Taxonomy" id="3983"/>
    <lineage>
        <taxon>Eukaryota</taxon>
        <taxon>Viridiplantae</taxon>
        <taxon>Streptophyta</taxon>
        <taxon>Embryophyta</taxon>
        <taxon>Tracheophyta</taxon>
        <taxon>Spermatophyta</taxon>
        <taxon>Magnoliopsida</taxon>
        <taxon>eudicotyledons</taxon>
        <taxon>Gunneridae</taxon>
        <taxon>Pentapetalae</taxon>
        <taxon>rosids</taxon>
        <taxon>fabids</taxon>
        <taxon>Malpighiales</taxon>
        <taxon>Euphorbiaceae</taxon>
        <taxon>Crotonoideae</taxon>
        <taxon>Manihoteae</taxon>
        <taxon>Manihot</taxon>
    </lineage>
</organism>
<dbReference type="Proteomes" id="UP000091857">
    <property type="component" value="Chromosome 11"/>
</dbReference>
<reference evidence="2" key="1">
    <citation type="journal article" date="2016" name="Nat. Biotechnol.">
        <title>Sequencing wild and cultivated cassava and related species reveals extensive interspecific hybridization and genetic diversity.</title>
        <authorList>
            <person name="Bredeson J.V."/>
            <person name="Lyons J.B."/>
            <person name="Prochnik S.E."/>
            <person name="Wu G.A."/>
            <person name="Ha C.M."/>
            <person name="Edsinger-Gonzales E."/>
            <person name="Grimwood J."/>
            <person name="Schmutz J."/>
            <person name="Rabbi I.Y."/>
            <person name="Egesi C."/>
            <person name="Nauluvula P."/>
            <person name="Lebot V."/>
            <person name="Ndunguru J."/>
            <person name="Mkamilo G."/>
            <person name="Bart R.S."/>
            <person name="Setter T.L."/>
            <person name="Gleadow R.M."/>
            <person name="Kulakow P."/>
            <person name="Ferguson M.E."/>
            <person name="Rounsley S."/>
            <person name="Rokhsar D.S."/>
        </authorList>
    </citation>
    <scope>NUCLEOTIDE SEQUENCE [LARGE SCALE GENOMIC DNA]</scope>
    <source>
        <strain evidence="2">cv. AM560-2</strain>
    </source>
</reference>
<evidence type="ECO:0000313" key="1">
    <source>
        <dbReference type="EMBL" id="KAG8644349.1"/>
    </source>
</evidence>
<keyword evidence="2" id="KW-1185">Reference proteome</keyword>
<comment type="caution">
    <text evidence="1">The sequence shown here is derived from an EMBL/GenBank/DDBJ whole genome shotgun (WGS) entry which is preliminary data.</text>
</comment>
<sequence>MKSLPPSLLFLFFFLESFLHMDERCTWTTRRRNHHSMMLSLIAYRESRLVDPLTNHFYLFYR</sequence>
<dbReference type="EMBL" id="CM004397">
    <property type="protein sequence ID" value="KAG8644349.1"/>
    <property type="molecule type" value="Genomic_DNA"/>
</dbReference>
<evidence type="ECO:0000313" key="2">
    <source>
        <dbReference type="Proteomes" id="UP000091857"/>
    </source>
</evidence>
<accession>A0ACB7GWQ7</accession>
<protein>
    <submittedName>
        <fullName evidence="1">Uncharacterized protein</fullName>
    </submittedName>
</protein>
<name>A0ACB7GWQ7_MANES</name>
<gene>
    <name evidence="1" type="ORF">MANES_11G120850v8</name>
</gene>
<proteinExistence type="predicted"/>